<keyword evidence="1" id="KW-0472">Membrane</keyword>
<feature type="non-terminal residue" evidence="2">
    <location>
        <position position="125"/>
    </location>
</feature>
<keyword evidence="1" id="KW-0812">Transmembrane</keyword>
<gene>
    <name evidence="2" type="ORF">LCGC14_3044460</name>
</gene>
<sequence>MDDDRRRSKEYYQVTLDTGRIFWIAFFIGVAIIAIFIFGFYAGGGKVLRGLLTSDKSELLIDEDTMEEKERGEKLSLIDVLEEDLEAETRFLDVDSRGPTAERAEKKLDTGKVSSKLRSIEEAFK</sequence>
<evidence type="ECO:0000313" key="2">
    <source>
        <dbReference type="EMBL" id="KKK58438.1"/>
    </source>
</evidence>
<keyword evidence="1" id="KW-1133">Transmembrane helix</keyword>
<dbReference type="EMBL" id="LAZR01063981">
    <property type="protein sequence ID" value="KKK58438.1"/>
    <property type="molecule type" value="Genomic_DNA"/>
</dbReference>
<reference evidence="2" key="1">
    <citation type="journal article" date="2015" name="Nature">
        <title>Complex archaea that bridge the gap between prokaryotes and eukaryotes.</title>
        <authorList>
            <person name="Spang A."/>
            <person name="Saw J.H."/>
            <person name="Jorgensen S.L."/>
            <person name="Zaremba-Niedzwiedzka K."/>
            <person name="Martijn J."/>
            <person name="Lind A.E."/>
            <person name="van Eijk R."/>
            <person name="Schleper C."/>
            <person name="Guy L."/>
            <person name="Ettema T.J."/>
        </authorList>
    </citation>
    <scope>NUCLEOTIDE SEQUENCE</scope>
</reference>
<accession>A0A0F8WP57</accession>
<organism evidence="2">
    <name type="scientific">marine sediment metagenome</name>
    <dbReference type="NCBI Taxonomy" id="412755"/>
    <lineage>
        <taxon>unclassified sequences</taxon>
        <taxon>metagenomes</taxon>
        <taxon>ecological metagenomes</taxon>
    </lineage>
</organism>
<proteinExistence type="predicted"/>
<feature type="transmembrane region" description="Helical" evidence="1">
    <location>
        <begin position="21"/>
        <end position="42"/>
    </location>
</feature>
<dbReference type="AlphaFoldDB" id="A0A0F8WP57"/>
<comment type="caution">
    <text evidence="2">The sequence shown here is derived from an EMBL/GenBank/DDBJ whole genome shotgun (WGS) entry which is preliminary data.</text>
</comment>
<protein>
    <submittedName>
        <fullName evidence="2">Uncharacterized protein</fullName>
    </submittedName>
</protein>
<name>A0A0F8WP57_9ZZZZ</name>
<evidence type="ECO:0000256" key="1">
    <source>
        <dbReference type="SAM" id="Phobius"/>
    </source>
</evidence>